<dbReference type="AlphaFoldDB" id="A0A0H2MS07"/>
<evidence type="ECO:0000256" key="4">
    <source>
        <dbReference type="RuleBase" id="RU362029"/>
    </source>
</evidence>
<dbReference type="PATRIC" id="fig|1489064.4.peg.462"/>
<evidence type="ECO:0000256" key="2">
    <source>
        <dbReference type="ARBA" id="ARBA00023002"/>
    </source>
</evidence>
<dbReference type="STRING" id="1489064.WH96_17340"/>
<keyword evidence="2 4" id="KW-0560">Oxidoreductase</keyword>
<comment type="catalytic activity">
    <reaction evidence="4">
        <text>[glutaredoxin]-dithiol + arsenate + glutathione + H(+) = glutathionyl-S-S-[glutaredoxin] + arsenite + H2O</text>
        <dbReference type="Rhea" id="RHEA:22016"/>
        <dbReference type="Rhea" id="RHEA-COMP:10729"/>
        <dbReference type="Rhea" id="RHEA-COMP:17668"/>
        <dbReference type="ChEBI" id="CHEBI:15377"/>
        <dbReference type="ChEBI" id="CHEBI:15378"/>
        <dbReference type="ChEBI" id="CHEBI:29242"/>
        <dbReference type="ChEBI" id="CHEBI:29950"/>
        <dbReference type="ChEBI" id="CHEBI:48597"/>
        <dbReference type="ChEBI" id="CHEBI:57925"/>
        <dbReference type="ChEBI" id="CHEBI:146199"/>
        <dbReference type="EC" id="1.20.4.1"/>
    </reaction>
</comment>
<dbReference type="PANTHER" id="PTHR30041">
    <property type="entry name" value="ARSENATE REDUCTASE"/>
    <property type="match status" value="1"/>
</dbReference>
<dbReference type="NCBIfam" id="TIGR00014">
    <property type="entry name" value="arsC"/>
    <property type="match status" value="1"/>
</dbReference>
<dbReference type="SUPFAM" id="SSF52833">
    <property type="entry name" value="Thioredoxin-like"/>
    <property type="match status" value="1"/>
</dbReference>
<name>A0A0H2MS07_9PROT</name>
<dbReference type="EC" id="1.20.4.1" evidence="4"/>
<proteinExistence type="inferred from homology"/>
<comment type="similarity">
    <text evidence="1 3 4">Belongs to the ArsC family.</text>
</comment>
<evidence type="ECO:0000256" key="1">
    <source>
        <dbReference type="ARBA" id="ARBA00007198"/>
    </source>
</evidence>
<sequence length="115" mass="13141">MTVKILHNSRCSKSRETLKIIEEQGHDVTIIEYLKGSITEVQLMDILKQLDLNPRDLLRKGEEIYKELSLSNTNLSNEELIKTMIKHPILIERPIVTSPKGARIGRPPESVLDIL</sequence>
<dbReference type="Proteomes" id="UP000035444">
    <property type="component" value="Unassembled WGS sequence"/>
</dbReference>
<dbReference type="EMBL" id="LAQL01000015">
    <property type="protein sequence ID" value="KLN59430.1"/>
    <property type="molecule type" value="Genomic_DNA"/>
</dbReference>
<dbReference type="Gene3D" id="3.40.30.10">
    <property type="entry name" value="Glutaredoxin"/>
    <property type="match status" value="1"/>
</dbReference>
<reference evidence="5 6" key="1">
    <citation type="submission" date="2015-03" db="EMBL/GenBank/DDBJ databases">
        <title>Genome Sequence of Kiloniella spongiae MEBiC09566, isolated from a marine sponge.</title>
        <authorList>
            <person name="Shao Z."/>
            <person name="Wang L."/>
            <person name="Li X."/>
        </authorList>
    </citation>
    <scope>NUCLEOTIDE SEQUENCE [LARGE SCALE GENOMIC DNA]</scope>
    <source>
        <strain evidence="5 6">MEBiC09566</strain>
    </source>
</reference>
<dbReference type="PROSITE" id="PS51353">
    <property type="entry name" value="ARSC"/>
    <property type="match status" value="1"/>
</dbReference>
<dbReference type="InterPro" id="IPR006659">
    <property type="entry name" value="Arsenate_reductase"/>
</dbReference>
<accession>A0A0H2MS07</accession>
<evidence type="ECO:0000256" key="3">
    <source>
        <dbReference type="PROSITE-ProRule" id="PRU01282"/>
    </source>
</evidence>
<evidence type="ECO:0000313" key="6">
    <source>
        <dbReference type="Proteomes" id="UP000035444"/>
    </source>
</evidence>
<comment type="caution">
    <text evidence="5">The sequence shown here is derived from an EMBL/GenBank/DDBJ whole genome shotgun (WGS) entry which is preliminary data.</text>
</comment>
<dbReference type="Pfam" id="PF03960">
    <property type="entry name" value="ArsC"/>
    <property type="match status" value="1"/>
</dbReference>
<dbReference type="CDD" id="cd03034">
    <property type="entry name" value="ArsC_ArsC"/>
    <property type="match status" value="1"/>
</dbReference>
<organism evidence="5 6">
    <name type="scientific">Kiloniella spongiae</name>
    <dbReference type="NCBI Taxonomy" id="1489064"/>
    <lineage>
        <taxon>Bacteria</taxon>
        <taxon>Pseudomonadati</taxon>
        <taxon>Pseudomonadota</taxon>
        <taxon>Alphaproteobacteria</taxon>
        <taxon>Rhodospirillales</taxon>
        <taxon>Kiloniellaceae</taxon>
        <taxon>Kiloniella</taxon>
    </lineage>
</organism>
<evidence type="ECO:0000313" key="5">
    <source>
        <dbReference type="EMBL" id="KLN59430.1"/>
    </source>
</evidence>
<dbReference type="InterPro" id="IPR006660">
    <property type="entry name" value="Arsenate_reductase-like"/>
</dbReference>
<protein>
    <recommendedName>
        <fullName evidence="4">Arsenate reductase</fullName>
        <ecNumber evidence="4">1.20.4.1</ecNumber>
    </recommendedName>
</protein>
<gene>
    <name evidence="5" type="ORF">WH96_17340</name>
</gene>
<dbReference type="PANTHER" id="PTHR30041:SF4">
    <property type="entry name" value="ARSENATE REDUCTASE"/>
    <property type="match status" value="1"/>
</dbReference>
<dbReference type="GO" id="GO:0008794">
    <property type="term" value="F:arsenate reductase (glutaredoxin) activity"/>
    <property type="evidence" value="ECO:0007669"/>
    <property type="project" value="UniProtKB-UniRule"/>
</dbReference>
<dbReference type="InterPro" id="IPR036249">
    <property type="entry name" value="Thioredoxin-like_sf"/>
</dbReference>
<dbReference type="OrthoDB" id="9790554at2"/>
<dbReference type="RefSeq" id="WP_047765497.1">
    <property type="nucleotide sequence ID" value="NZ_LAQL01000015.1"/>
</dbReference>
<keyword evidence="6" id="KW-1185">Reference proteome</keyword>